<dbReference type="RefSeq" id="WP_215340791.1">
    <property type="nucleotide sequence ID" value="NZ_JAGSGD010000001.1"/>
</dbReference>
<feature type="compositionally biased region" description="Basic residues" evidence="4">
    <location>
        <begin position="74"/>
        <end position="83"/>
    </location>
</feature>
<keyword evidence="2" id="KW-0267">Excision nuclease</keyword>
<gene>
    <name evidence="6" type="ORF">JKL49_11765</name>
</gene>
<dbReference type="Pfam" id="PF02151">
    <property type="entry name" value="UVR"/>
    <property type="match status" value="1"/>
</dbReference>
<evidence type="ECO:0000256" key="1">
    <source>
        <dbReference type="ARBA" id="ARBA00022769"/>
    </source>
</evidence>
<dbReference type="SUPFAM" id="SSF46600">
    <property type="entry name" value="C-terminal UvrC-binding domain of UvrB"/>
    <property type="match status" value="1"/>
</dbReference>
<evidence type="ECO:0000256" key="4">
    <source>
        <dbReference type="SAM" id="MobiDB-lite"/>
    </source>
</evidence>
<dbReference type="GO" id="GO:0006281">
    <property type="term" value="P:DNA repair"/>
    <property type="evidence" value="ECO:0007669"/>
    <property type="project" value="UniProtKB-KW"/>
</dbReference>
<organism evidence="6 7">
    <name type="scientific">Phenylobacterium glaciei</name>
    <dbReference type="NCBI Taxonomy" id="2803784"/>
    <lineage>
        <taxon>Bacteria</taxon>
        <taxon>Pseudomonadati</taxon>
        <taxon>Pseudomonadota</taxon>
        <taxon>Alphaproteobacteria</taxon>
        <taxon>Caulobacterales</taxon>
        <taxon>Caulobacteraceae</taxon>
        <taxon>Phenylobacterium</taxon>
    </lineage>
</organism>
<dbReference type="AlphaFoldDB" id="A0A941D4I4"/>
<dbReference type="Gene3D" id="4.10.860.10">
    <property type="entry name" value="UVR domain"/>
    <property type="match status" value="1"/>
</dbReference>
<dbReference type="Proteomes" id="UP000622580">
    <property type="component" value="Unassembled WGS sequence"/>
</dbReference>
<keyword evidence="7" id="KW-1185">Reference proteome</keyword>
<evidence type="ECO:0000256" key="3">
    <source>
        <dbReference type="ARBA" id="ARBA00023236"/>
    </source>
</evidence>
<reference evidence="6" key="1">
    <citation type="submission" date="2021-04" db="EMBL/GenBank/DDBJ databases">
        <title>Draft genome assembly of strain Phenylobacterium sp. 20VBR1 using MiniION and Illumina platforms.</title>
        <authorList>
            <person name="Thomas F.A."/>
            <person name="Krishnan K.P."/>
            <person name="Sinha R.K."/>
        </authorList>
    </citation>
    <scope>NUCLEOTIDE SEQUENCE</scope>
    <source>
        <strain evidence="6">20VBR1</strain>
    </source>
</reference>
<evidence type="ECO:0000256" key="2">
    <source>
        <dbReference type="ARBA" id="ARBA00022881"/>
    </source>
</evidence>
<name>A0A941D4I4_9CAUL</name>
<feature type="region of interest" description="Disordered" evidence="4">
    <location>
        <begin position="42"/>
        <end position="83"/>
    </location>
</feature>
<dbReference type="GO" id="GO:0004518">
    <property type="term" value="F:nuclease activity"/>
    <property type="evidence" value="ECO:0007669"/>
    <property type="project" value="UniProtKB-KW"/>
</dbReference>
<feature type="domain" description="UVR" evidence="5">
    <location>
        <begin position="2"/>
        <end position="37"/>
    </location>
</feature>
<comment type="caution">
    <text evidence="6">The sequence shown here is derived from an EMBL/GenBank/DDBJ whole genome shotgun (WGS) entry which is preliminary data.</text>
</comment>
<sequence length="83" mass="9275">MTKTIAELQREMAQAMDHEEYELAAKLRDQIAALTPGSMIRVQQPGQMGVGTDTQAVRPPKGWKPPPKPDLMTRNHKPRGGKR</sequence>
<accession>A0A941D4I4</accession>
<dbReference type="EMBL" id="JAGSGD010000001">
    <property type="protein sequence ID" value="MBR7620063.1"/>
    <property type="molecule type" value="Genomic_DNA"/>
</dbReference>
<proteinExistence type="predicted"/>
<protein>
    <submittedName>
        <fullName evidence="6">UvrB/UvrC motif-containing protein</fullName>
    </submittedName>
</protein>
<evidence type="ECO:0000313" key="7">
    <source>
        <dbReference type="Proteomes" id="UP000622580"/>
    </source>
</evidence>
<keyword evidence="3" id="KW-0742">SOS response</keyword>
<dbReference type="InterPro" id="IPR001943">
    <property type="entry name" value="UVR_dom"/>
</dbReference>
<keyword evidence="1" id="KW-0228">DNA excision</keyword>
<dbReference type="PROSITE" id="PS50151">
    <property type="entry name" value="UVR"/>
    <property type="match status" value="1"/>
</dbReference>
<keyword evidence="3" id="KW-0227">DNA damage</keyword>
<dbReference type="GO" id="GO:0009432">
    <property type="term" value="P:SOS response"/>
    <property type="evidence" value="ECO:0007669"/>
    <property type="project" value="UniProtKB-KW"/>
</dbReference>
<evidence type="ECO:0000313" key="6">
    <source>
        <dbReference type="EMBL" id="MBR7620063.1"/>
    </source>
</evidence>
<dbReference type="InterPro" id="IPR036876">
    <property type="entry name" value="UVR_dom_sf"/>
</dbReference>
<keyword evidence="2" id="KW-0234">DNA repair</keyword>
<evidence type="ECO:0000259" key="5">
    <source>
        <dbReference type="PROSITE" id="PS50151"/>
    </source>
</evidence>